<evidence type="ECO:0000259" key="7">
    <source>
        <dbReference type="PROSITE" id="PS51324"/>
    </source>
</evidence>
<evidence type="ECO:0000256" key="1">
    <source>
        <dbReference type="ARBA" id="ARBA00001974"/>
    </source>
</evidence>
<dbReference type="AlphaFoldDB" id="A0A6C0LY77"/>
<keyword evidence="3" id="KW-0285">Flavoprotein</keyword>
<evidence type="ECO:0000256" key="2">
    <source>
        <dbReference type="ARBA" id="ARBA00012512"/>
    </source>
</evidence>
<accession>A0A6C0LY77</accession>
<dbReference type="EC" id="1.8.3.2" evidence="2"/>
<keyword evidence="4" id="KW-0274">FAD</keyword>
<evidence type="ECO:0000256" key="6">
    <source>
        <dbReference type="ARBA" id="ARBA00023157"/>
    </source>
</evidence>
<dbReference type="InterPro" id="IPR036774">
    <property type="entry name" value="ERV/ALR_sulphydryl_oxid_sf"/>
</dbReference>
<name>A0A6C0LY77_9ZZZZ</name>
<keyword evidence="6" id="KW-1015">Disulfide bond</keyword>
<dbReference type="Gene3D" id="1.20.120.310">
    <property type="entry name" value="ERV/ALR sulfhydryl oxidase domain"/>
    <property type="match status" value="1"/>
</dbReference>
<dbReference type="Pfam" id="PF04777">
    <property type="entry name" value="Evr1_Alr"/>
    <property type="match status" value="1"/>
</dbReference>
<dbReference type="GO" id="GO:0016972">
    <property type="term" value="F:thiol oxidase activity"/>
    <property type="evidence" value="ECO:0007669"/>
    <property type="project" value="UniProtKB-EC"/>
</dbReference>
<evidence type="ECO:0000256" key="3">
    <source>
        <dbReference type="ARBA" id="ARBA00022630"/>
    </source>
</evidence>
<evidence type="ECO:0000256" key="4">
    <source>
        <dbReference type="ARBA" id="ARBA00022827"/>
    </source>
</evidence>
<sequence>MQNWGPCTWKFFHILAEKIKVESYDKHFPILWRHFNKICNSLPCPHCSEHAQIYLRGYKHTQIRNKTMFKQFIYQFHNEVNIKTGKAYISNDIIQTYEKERIGEAFNAFYISWNKVNNANNMKLLAHGFLRKKTIHDFHIWFYSNLDIFDMT</sequence>
<feature type="domain" description="ERV/ALR sulfhydryl oxidase" evidence="7">
    <location>
        <begin position="1"/>
        <end position="100"/>
    </location>
</feature>
<reference evidence="8" key="1">
    <citation type="journal article" date="2020" name="Nature">
        <title>Giant virus diversity and host interactions through global metagenomics.</title>
        <authorList>
            <person name="Schulz F."/>
            <person name="Roux S."/>
            <person name="Paez-Espino D."/>
            <person name="Jungbluth S."/>
            <person name="Walsh D.A."/>
            <person name="Denef V.J."/>
            <person name="McMahon K.D."/>
            <person name="Konstantinidis K.T."/>
            <person name="Eloe-Fadrosh E.A."/>
            <person name="Kyrpides N.C."/>
            <person name="Woyke T."/>
        </authorList>
    </citation>
    <scope>NUCLEOTIDE SEQUENCE</scope>
    <source>
        <strain evidence="8">GVMAG-S-1016713-123</strain>
    </source>
</reference>
<organism evidence="8">
    <name type="scientific">viral metagenome</name>
    <dbReference type="NCBI Taxonomy" id="1070528"/>
    <lineage>
        <taxon>unclassified sequences</taxon>
        <taxon>metagenomes</taxon>
        <taxon>organismal metagenomes</taxon>
    </lineage>
</organism>
<dbReference type="InterPro" id="IPR017905">
    <property type="entry name" value="ERV/ALR_sulphydryl_oxidase"/>
</dbReference>
<dbReference type="SUPFAM" id="SSF69000">
    <property type="entry name" value="FAD-dependent thiol oxidase"/>
    <property type="match status" value="1"/>
</dbReference>
<evidence type="ECO:0000313" key="8">
    <source>
        <dbReference type="EMBL" id="QHU34202.1"/>
    </source>
</evidence>
<proteinExistence type="predicted"/>
<dbReference type="PROSITE" id="PS51324">
    <property type="entry name" value="ERV_ALR"/>
    <property type="match status" value="1"/>
</dbReference>
<protein>
    <recommendedName>
        <fullName evidence="2">thiol oxidase</fullName>
        <ecNumber evidence="2">1.8.3.2</ecNumber>
    </recommendedName>
</protein>
<evidence type="ECO:0000256" key="5">
    <source>
        <dbReference type="ARBA" id="ARBA00023002"/>
    </source>
</evidence>
<dbReference type="EMBL" id="MN740567">
    <property type="protein sequence ID" value="QHU34202.1"/>
    <property type="molecule type" value="Genomic_DNA"/>
</dbReference>
<comment type="cofactor">
    <cofactor evidence="1">
        <name>FAD</name>
        <dbReference type="ChEBI" id="CHEBI:57692"/>
    </cofactor>
</comment>
<keyword evidence="5" id="KW-0560">Oxidoreductase</keyword>